<dbReference type="AlphaFoldDB" id="A0A1X0R4B1"/>
<evidence type="ECO:0000313" key="2">
    <source>
        <dbReference type="EMBL" id="ORE06863.1"/>
    </source>
</evidence>
<gene>
    <name evidence="2" type="ORF">BCV72DRAFT_227700</name>
</gene>
<name>A0A1X0R4B1_RHIZD</name>
<accession>A0A1X0R4B1</accession>
<feature type="transmembrane region" description="Helical" evidence="1">
    <location>
        <begin position="21"/>
        <end position="41"/>
    </location>
</feature>
<dbReference type="Proteomes" id="UP000242414">
    <property type="component" value="Unassembled WGS sequence"/>
</dbReference>
<organism evidence="2">
    <name type="scientific">Rhizopus microsporus var. microsporus</name>
    <dbReference type="NCBI Taxonomy" id="86635"/>
    <lineage>
        <taxon>Eukaryota</taxon>
        <taxon>Fungi</taxon>
        <taxon>Fungi incertae sedis</taxon>
        <taxon>Mucoromycota</taxon>
        <taxon>Mucoromycotina</taxon>
        <taxon>Mucoromycetes</taxon>
        <taxon>Mucorales</taxon>
        <taxon>Mucorineae</taxon>
        <taxon>Rhizopodaceae</taxon>
        <taxon>Rhizopus</taxon>
    </lineage>
</organism>
<sequence>MTDTRHKSLSLEKHTSTYNRILFLILQYLGYIGSVCAVRTWSGPLDRPSVI</sequence>
<keyword evidence="1" id="KW-0472">Membrane</keyword>
<dbReference type="VEuPathDB" id="FungiDB:BCV72DRAFT_227700"/>
<evidence type="ECO:0000256" key="1">
    <source>
        <dbReference type="SAM" id="Phobius"/>
    </source>
</evidence>
<proteinExistence type="predicted"/>
<dbReference type="EMBL" id="KV921915">
    <property type="protein sequence ID" value="ORE06863.1"/>
    <property type="molecule type" value="Genomic_DNA"/>
</dbReference>
<protein>
    <submittedName>
        <fullName evidence="2">Uncharacterized protein</fullName>
    </submittedName>
</protein>
<reference evidence="2" key="1">
    <citation type="journal article" date="2016" name="Proc. Natl. Acad. Sci. U.S.A.">
        <title>Lipid metabolic changes in an early divergent fungus govern the establishment of a mutualistic symbiosis with endobacteria.</title>
        <authorList>
            <person name="Lastovetsky O.A."/>
            <person name="Gaspar M.L."/>
            <person name="Mondo S.J."/>
            <person name="LaButti K.M."/>
            <person name="Sandor L."/>
            <person name="Grigoriev I.V."/>
            <person name="Henry S.A."/>
            <person name="Pawlowska T.E."/>
        </authorList>
    </citation>
    <scope>NUCLEOTIDE SEQUENCE [LARGE SCALE GENOMIC DNA]</scope>
    <source>
        <strain evidence="2">ATCC 52814</strain>
    </source>
</reference>
<keyword evidence="1" id="KW-1133">Transmembrane helix</keyword>
<keyword evidence="1" id="KW-0812">Transmembrane</keyword>